<dbReference type="RefSeq" id="WP_152559249.1">
    <property type="nucleotide sequence ID" value="NZ_JMIR01000015.1"/>
</dbReference>
<dbReference type="SUPFAM" id="SSF48208">
    <property type="entry name" value="Six-hairpin glycosidases"/>
    <property type="match status" value="1"/>
</dbReference>
<evidence type="ECO:0000256" key="1">
    <source>
        <dbReference type="SAM" id="MobiDB-lite"/>
    </source>
</evidence>
<dbReference type="Pfam" id="PF00723">
    <property type="entry name" value="Glyco_hydro_15"/>
    <property type="match status" value="1"/>
</dbReference>
<feature type="domain" description="GH15-like" evidence="2">
    <location>
        <begin position="14"/>
        <end position="184"/>
    </location>
</feature>
<gene>
    <name evidence="3" type="ORF">EL26_12000</name>
</gene>
<dbReference type="InterPro" id="IPR011613">
    <property type="entry name" value="GH15-like"/>
</dbReference>
<dbReference type="PANTHER" id="PTHR31616">
    <property type="entry name" value="TREHALASE"/>
    <property type="match status" value="1"/>
</dbReference>
<evidence type="ECO:0000313" key="4">
    <source>
        <dbReference type="Proteomes" id="UP000027931"/>
    </source>
</evidence>
<reference evidence="3 4" key="1">
    <citation type="journal article" date="2013" name="Int. J. Syst. Evol. Microbiol.">
        <title>Tumebacillus flagellatus sp. nov., an alpha-amylase/pullulanase-producing bacterium isolated from cassava wastewater.</title>
        <authorList>
            <person name="Wang Q."/>
            <person name="Xie N."/>
            <person name="Qin Y."/>
            <person name="Shen N."/>
            <person name="Zhu J."/>
            <person name="Mi H."/>
            <person name="Huang R."/>
        </authorList>
    </citation>
    <scope>NUCLEOTIDE SEQUENCE [LARGE SCALE GENOMIC DNA]</scope>
    <source>
        <strain evidence="3 4">GST4</strain>
    </source>
</reference>
<dbReference type="InterPro" id="IPR012341">
    <property type="entry name" value="6hp_glycosidase-like_sf"/>
</dbReference>
<organism evidence="3 4">
    <name type="scientific">Tumebacillus flagellatus</name>
    <dbReference type="NCBI Taxonomy" id="1157490"/>
    <lineage>
        <taxon>Bacteria</taxon>
        <taxon>Bacillati</taxon>
        <taxon>Bacillota</taxon>
        <taxon>Bacilli</taxon>
        <taxon>Bacillales</taxon>
        <taxon>Alicyclobacillaceae</taxon>
        <taxon>Tumebacillus</taxon>
    </lineage>
</organism>
<dbReference type="OrthoDB" id="5605254at2"/>
<feature type="region of interest" description="Disordered" evidence="1">
    <location>
        <begin position="327"/>
        <end position="352"/>
    </location>
</feature>
<evidence type="ECO:0000259" key="2">
    <source>
        <dbReference type="Pfam" id="PF00723"/>
    </source>
</evidence>
<dbReference type="PANTHER" id="PTHR31616:SF0">
    <property type="entry name" value="GLUCAN 1,4-ALPHA-GLUCOSIDASE"/>
    <property type="match status" value="1"/>
</dbReference>
<dbReference type="Proteomes" id="UP000027931">
    <property type="component" value="Unassembled WGS sequence"/>
</dbReference>
<dbReference type="EMBL" id="JMIR01000015">
    <property type="protein sequence ID" value="KEO83006.1"/>
    <property type="molecule type" value="Genomic_DNA"/>
</dbReference>
<dbReference type="AlphaFoldDB" id="A0A074LLM3"/>
<dbReference type="GO" id="GO:0005975">
    <property type="term" value="P:carbohydrate metabolic process"/>
    <property type="evidence" value="ECO:0007669"/>
    <property type="project" value="InterPro"/>
</dbReference>
<proteinExistence type="predicted"/>
<evidence type="ECO:0000313" key="3">
    <source>
        <dbReference type="EMBL" id="KEO83006.1"/>
    </source>
</evidence>
<dbReference type="eggNOG" id="COG3387">
    <property type="taxonomic scope" value="Bacteria"/>
</dbReference>
<dbReference type="STRING" id="1157490.EL26_12000"/>
<protein>
    <submittedName>
        <fullName evidence="3">Glycoside hydrolase family 15</fullName>
    </submittedName>
</protein>
<keyword evidence="3" id="KW-0378">Hydrolase</keyword>
<sequence length="352" mass="40320">MKALHDLLEAMRLPNGAYVASPSNDYSYVWIRDIAYTVLPYLHTDCGRYEAAYHALLDLFRQYEWKIDIHTRQKPVLQYEYIHARYSVDLREVPDPWGHAQNDSIGLFLWGLGQGVRHGKRLLRDRRDQDIVQKLVYYLGCLQYWQEPDNGIWEEYVELHASSVGACVAGLKAVSLLVNVPQEWIARGEETLKQLLPRESATKETDLALLSLIYPYEVVNRATALRILGDVTQKLERTHGVIRYAGDRYYNEGSEAEWCFGFPWLGLCYAQLGDRQKVRHYWKKTAALLDANHGNMPELYIGGTGQPNPNNPLAWAVSMTLLLHEQTDPETKTEAARNVQPAAHYEKKGTSA</sequence>
<accession>A0A074LLM3</accession>
<dbReference type="InterPro" id="IPR008928">
    <property type="entry name" value="6-hairpin_glycosidase_sf"/>
</dbReference>
<comment type="caution">
    <text evidence="3">The sequence shown here is derived from an EMBL/GenBank/DDBJ whole genome shotgun (WGS) entry which is preliminary data.</text>
</comment>
<keyword evidence="4" id="KW-1185">Reference proteome</keyword>
<dbReference type="GO" id="GO:0004553">
    <property type="term" value="F:hydrolase activity, hydrolyzing O-glycosyl compounds"/>
    <property type="evidence" value="ECO:0007669"/>
    <property type="project" value="TreeGrafter"/>
</dbReference>
<name>A0A074LLM3_9BACL</name>
<dbReference type="Gene3D" id="1.50.10.10">
    <property type="match status" value="1"/>
</dbReference>